<evidence type="ECO:0000256" key="1">
    <source>
        <dbReference type="ARBA" id="ARBA00023015"/>
    </source>
</evidence>
<protein>
    <submittedName>
        <fullName evidence="6">AraC-like DNA-binding protein</fullName>
    </submittedName>
</protein>
<dbReference type="PROSITE" id="PS00041">
    <property type="entry name" value="HTH_ARAC_FAMILY_1"/>
    <property type="match status" value="1"/>
</dbReference>
<dbReference type="InterPro" id="IPR018062">
    <property type="entry name" value="HTH_AraC-typ_CS"/>
</dbReference>
<dbReference type="Gene3D" id="1.10.10.60">
    <property type="entry name" value="Homeodomain-like"/>
    <property type="match status" value="2"/>
</dbReference>
<dbReference type="RefSeq" id="WP_130435747.1">
    <property type="nucleotide sequence ID" value="NZ_SGXF01000005.1"/>
</dbReference>
<dbReference type="InterPro" id="IPR003313">
    <property type="entry name" value="AraC-bd"/>
</dbReference>
<dbReference type="SUPFAM" id="SSF51215">
    <property type="entry name" value="Regulatory protein AraC"/>
    <property type="match status" value="1"/>
</dbReference>
<dbReference type="InterPro" id="IPR037923">
    <property type="entry name" value="HTH-like"/>
</dbReference>
<keyword evidence="4" id="KW-0804">Transcription</keyword>
<name>A0A4Q7P2V8_9FIRM</name>
<keyword evidence="7" id="KW-1185">Reference proteome</keyword>
<dbReference type="GO" id="GO:0003700">
    <property type="term" value="F:DNA-binding transcription factor activity"/>
    <property type="evidence" value="ECO:0007669"/>
    <property type="project" value="InterPro"/>
</dbReference>
<proteinExistence type="predicted"/>
<evidence type="ECO:0000259" key="5">
    <source>
        <dbReference type="PROSITE" id="PS01124"/>
    </source>
</evidence>
<accession>A0A4Q7P2V8</accession>
<dbReference type="PRINTS" id="PR00032">
    <property type="entry name" value="HTHARAC"/>
</dbReference>
<dbReference type="AlphaFoldDB" id="A0A4Q7P2V8"/>
<dbReference type="InterPro" id="IPR014710">
    <property type="entry name" value="RmlC-like_jellyroll"/>
</dbReference>
<dbReference type="SUPFAM" id="SSF46689">
    <property type="entry name" value="Homeodomain-like"/>
    <property type="match status" value="2"/>
</dbReference>
<evidence type="ECO:0000256" key="3">
    <source>
        <dbReference type="ARBA" id="ARBA00023159"/>
    </source>
</evidence>
<evidence type="ECO:0000313" key="6">
    <source>
        <dbReference type="EMBL" id="RZS94115.1"/>
    </source>
</evidence>
<dbReference type="OrthoDB" id="2990361at2"/>
<feature type="domain" description="HTH araC/xylS-type" evidence="5">
    <location>
        <begin position="190"/>
        <end position="287"/>
    </location>
</feature>
<dbReference type="InterPro" id="IPR050204">
    <property type="entry name" value="AraC_XylS_family_regulators"/>
</dbReference>
<keyword evidence="1" id="KW-0805">Transcription regulation</keyword>
<dbReference type="Proteomes" id="UP000292927">
    <property type="component" value="Unassembled WGS sequence"/>
</dbReference>
<dbReference type="InterPro" id="IPR018060">
    <property type="entry name" value="HTH_AraC"/>
</dbReference>
<reference evidence="6 7" key="1">
    <citation type="submission" date="2019-02" db="EMBL/GenBank/DDBJ databases">
        <title>Genomic Encyclopedia of Type Strains, Phase IV (KMG-IV): sequencing the most valuable type-strain genomes for metagenomic binning, comparative biology and taxonomic classification.</title>
        <authorList>
            <person name="Goeker M."/>
        </authorList>
    </citation>
    <scope>NUCLEOTIDE SEQUENCE [LARGE SCALE GENOMIC DNA]</scope>
    <source>
        <strain evidence="6 7">DSM 29486</strain>
    </source>
</reference>
<dbReference type="GO" id="GO:0043565">
    <property type="term" value="F:sequence-specific DNA binding"/>
    <property type="evidence" value="ECO:0007669"/>
    <property type="project" value="InterPro"/>
</dbReference>
<dbReference type="Gene3D" id="2.60.120.10">
    <property type="entry name" value="Jelly Rolls"/>
    <property type="match status" value="1"/>
</dbReference>
<dbReference type="EMBL" id="SGXF01000005">
    <property type="protein sequence ID" value="RZS94115.1"/>
    <property type="molecule type" value="Genomic_DNA"/>
</dbReference>
<dbReference type="SMART" id="SM00342">
    <property type="entry name" value="HTH_ARAC"/>
    <property type="match status" value="1"/>
</dbReference>
<evidence type="ECO:0000313" key="7">
    <source>
        <dbReference type="Proteomes" id="UP000292927"/>
    </source>
</evidence>
<dbReference type="Pfam" id="PF12833">
    <property type="entry name" value="HTH_18"/>
    <property type="match status" value="1"/>
</dbReference>
<dbReference type="InterPro" id="IPR020449">
    <property type="entry name" value="Tscrpt_reg_AraC-type_HTH"/>
</dbReference>
<dbReference type="PROSITE" id="PS01124">
    <property type="entry name" value="HTH_ARAC_FAMILY_2"/>
    <property type="match status" value="1"/>
</dbReference>
<keyword evidence="2 6" id="KW-0238">DNA-binding</keyword>
<dbReference type="Pfam" id="PF02311">
    <property type="entry name" value="AraC_binding"/>
    <property type="match status" value="1"/>
</dbReference>
<organism evidence="6 7">
    <name type="scientific">Cuneatibacter caecimuris</name>
    <dbReference type="NCBI Taxonomy" id="1796618"/>
    <lineage>
        <taxon>Bacteria</taxon>
        <taxon>Bacillati</taxon>
        <taxon>Bacillota</taxon>
        <taxon>Clostridia</taxon>
        <taxon>Lachnospirales</taxon>
        <taxon>Lachnospiraceae</taxon>
        <taxon>Cuneatibacter</taxon>
    </lineage>
</organism>
<dbReference type="PANTHER" id="PTHR46796">
    <property type="entry name" value="HTH-TYPE TRANSCRIPTIONAL ACTIVATOR RHAS-RELATED"/>
    <property type="match status" value="1"/>
</dbReference>
<keyword evidence="3" id="KW-0010">Activator</keyword>
<dbReference type="InterPro" id="IPR009057">
    <property type="entry name" value="Homeodomain-like_sf"/>
</dbReference>
<evidence type="ECO:0000256" key="2">
    <source>
        <dbReference type="ARBA" id="ARBA00023125"/>
    </source>
</evidence>
<comment type="caution">
    <text evidence="6">The sequence shown here is derived from an EMBL/GenBank/DDBJ whole genome shotgun (WGS) entry which is preliminary data.</text>
</comment>
<sequence length="290" mass="32846">MDAKRAAVLRHSNYFEEMQAVVSVGHSNMAEPATRTRDYHFHNNYEIILFLQGNAEAYVEQSRYPLERGSLFVVNSREIHKIHTLDGSSYERIVIHFPPVLIQEMNTRRTDLLSCFHSHSPGSGNAVLLSGDQIDIFLTLAGKLSAALTDKNYGQDLLVNAYLAEILIMIHRIFEQTGALQALPIGTVVSKIMEYVDEHLGEKISLDRVAKDFSLSKYYLGHLFRTQTGGSLYHYILLKKIAAARQILSDGGSVEEAAEQTGFMDYNNFIRTFKRYTGVTPGRFRKLPRQ</sequence>
<evidence type="ECO:0000256" key="4">
    <source>
        <dbReference type="ARBA" id="ARBA00023163"/>
    </source>
</evidence>
<gene>
    <name evidence="6" type="ORF">EV209_2482</name>
</gene>